<evidence type="ECO:0000256" key="1">
    <source>
        <dbReference type="SAM" id="MobiDB-lite"/>
    </source>
</evidence>
<reference evidence="2" key="3">
    <citation type="submission" date="2025-09" db="UniProtKB">
        <authorList>
            <consortium name="Ensembl"/>
        </authorList>
    </citation>
    <scope>IDENTIFICATION</scope>
</reference>
<evidence type="ECO:0000313" key="2">
    <source>
        <dbReference type="Ensembl" id="ENSDCDP00010056953.1"/>
    </source>
</evidence>
<protein>
    <submittedName>
        <fullName evidence="2">Uncharacterized protein</fullName>
    </submittedName>
</protein>
<reference evidence="2" key="2">
    <citation type="submission" date="2025-08" db="UniProtKB">
        <authorList>
            <consortium name="Ensembl"/>
        </authorList>
    </citation>
    <scope>IDENTIFICATION</scope>
</reference>
<evidence type="ECO:0000313" key="3">
    <source>
        <dbReference type="Proteomes" id="UP000694580"/>
    </source>
</evidence>
<keyword evidence="3" id="KW-1185">Reference proteome</keyword>
<organism evidence="2 3">
    <name type="scientific">Denticeps clupeoides</name>
    <name type="common">denticle herring</name>
    <dbReference type="NCBI Taxonomy" id="299321"/>
    <lineage>
        <taxon>Eukaryota</taxon>
        <taxon>Metazoa</taxon>
        <taxon>Chordata</taxon>
        <taxon>Craniata</taxon>
        <taxon>Vertebrata</taxon>
        <taxon>Euteleostomi</taxon>
        <taxon>Actinopterygii</taxon>
        <taxon>Neopterygii</taxon>
        <taxon>Teleostei</taxon>
        <taxon>Clupei</taxon>
        <taxon>Clupeiformes</taxon>
        <taxon>Denticipitoidei</taxon>
        <taxon>Denticipitidae</taxon>
        <taxon>Denticeps</taxon>
    </lineage>
</organism>
<sequence length="55" mass="5661">PMGPCTYWSGEPSTAGQTGPSAPAAGTSHTHATYLQPGPVTSSFLSLRERVQALC</sequence>
<proteinExistence type="predicted"/>
<dbReference type="Ensembl" id="ENSDCDT00010067619.1">
    <property type="protein sequence ID" value="ENSDCDP00010056953.1"/>
    <property type="gene ID" value="ENSDCDG00010032364.1"/>
</dbReference>
<dbReference type="AlphaFoldDB" id="A0AAY4EHP3"/>
<name>A0AAY4EHP3_9TELE</name>
<feature type="compositionally biased region" description="Polar residues" evidence="1">
    <location>
        <begin position="11"/>
        <end position="20"/>
    </location>
</feature>
<dbReference type="Proteomes" id="UP000694580">
    <property type="component" value="Chromosome 3"/>
</dbReference>
<accession>A0AAY4EHP3</accession>
<feature type="region of interest" description="Disordered" evidence="1">
    <location>
        <begin position="1"/>
        <end position="34"/>
    </location>
</feature>
<reference evidence="2 3" key="1">
    <citation type="submission" date="2020-06" db="EMBL/GenBank/DDBJ databases">
        <authorList>
            <consortium name="Wellcome Sanger Institute Data Sharing"/>
        </authorList>
    </citation>
    <scope>NUCLEOTIDE SEQUENCE [LARGE SCALE GENOMIC DNA]</scope>
</reference>